<evidence type="ECO:0000313" key="2">
    <source>
        <dbReference type="EMBL" id="SDD96112.1"/>
    </source>
</evidence>
<name>A0A1G6Z0Q5_9NOCA</name>
<dbReference type="AlphaFoldDB" id="A0A1G6Z0Q5"/>
<dbReference type="InterPro" id="IPR039422">
    <property type="entry name" value="MarR/SlyA-like"/>
</dbReference>
<dbReference type="Gene3D" id="1.10.10.10">
    <property type="entry name" value="Winged helix-like DNA-binding domain superfamily/Winged helix DNA-binding domain"/>
    <property type="match status" value="1"/>
</dbReference>
<dbReference type="GO" id="GO:0006950">
    <property type="term" value="P:response to stress"/>
    <property type="evidence" value="ECO:0007669"/>
    <property type="project" value="TreeGrafter"/>
</dbReference>
<gene>
    <name evidence="2" type="ORF">SAMN05444580_10862</name>
</gene>
<proteinExistence type="predicted"/>
<feature type="domain" description="HTH marR-type" evidence="1">
    <location>
        <begin position="36"/>
        <end position="138"/>
    </location>
</feature>
<dbReference type="InterPro" id="IPR036388">
    <property type="entry name" value="WH-like_DNA-bd_sf"/>
</dbReference>
<keyword evidence="2" id="KW-0238">DNA-binding</keyword>
<dbReference type="GO" id="GO:0003700">
    <property type="term" value="F:DNA-binding transcription factor activity"/>
    <property type="evidence" value="ECO:0007669"/>
    <property type="project" value="InterPro"/>
</dbReference>
<accession>A0A1G6Z0Q5</accession>
<evidence type="ECO:0000259" key="1">
    <source>
        <dbReference type="SMART" id="SM00347"/>
    </source>
</evidence>
<dbReference type="InterPro" id="IPR000835">
    <property type="entry name" value="HTH_MarR-typ"/>
</dbReference>
<sequence length="163" mass="17461">MTRGSDMTQWLSSEQQAAWRELVTVMTRMPAALDTQLQRDSGLTHFEYFVLSALSEAPERRLQLSVLAARANASLSRLSHVVTKLEKAGWVRRASIVGARGSLAVLTDAGYDKVVEAAPGHVATVRALLFDGLDDAQVRELLALGTAMVTQLDKGIAGGAGKA</sequence>
<dbReference type="InterPro" id="IPR036390">
    <property type="entry name" value="WH_DNA-bd_sf"/>
</dbReference>
<dbReference type="GO" id="GO:0003677">
    <property type="term" value="F:DNA binding"/>
    <property type="evidence" value="ECO:0007669"/>
    <property type="project" value="UniProtKB-KW"/>
</dbReference>
<keyword evidence="3" id="KW-1185">Reference proteome</keyword>
<organism evidence="2 3">
    <name type="scientific">Rhodococcus tukisamuensis</name>
    <dbReference type="NCBI Taxonomy" id="168276"/>
    <lineage>
        <taxon>Bacteria</taxon>
        <taxon>Bacillati</taxon>
        <taxon>Actinomycetota</taxon>
        <taxon>Actinomycetes</taxon>
        <taxon>Mycobacteriales</taxon>
        <taxon>Nocardiaceae</taxon>
        <taxon>Rhodococcus</taxon>
    </lineage>
</organism>
<dbReference type="STRING" id="168276.SAMN05444580_10862"/>
<dbReference type="RefSeq" id="WP_072845659.1">
    <property type="nucleotide sequence ID" value="NZ_FNAB01000008.1"/>
</dbReference>
<protein>
    <submittedName>
        <fullName evidence="2">DNA-binding transcriptional regulator, MarR family</fullName>
    </submittedName>
</protein>
<dbReference type="PANTHER" id="PTHR33164:SF99">
    <property type="entry name" value="MARR FAMILY REGULATORY PROTEIN"/>
    <property type="match status" value="1"/>
</dbReference>
<dbReference type="Proteomes" id="UP000199417">
    <property type="component" value="Unassembled WGS sequence"/>
</dbReference>
<dbReference type="SMART" id="SM00347">
    <property type="entry name" value="HTH_MARR"/>
    <property type="match status" value="1"/>
</dbReference>
<dbReference type="EMBL" id="FNAB01000008">
    <property type="protein sequence ID" value="SDD96112.1"/>
    <property type="molecule type" value="Genomic_DNA"/>
</dbReference>
<reference evidence="2 3" key="1">
    <citation type="submission" date="2016-10" db="EMBL/GenBank/DDBJ databases">
        <authorList>
            <person name="de Groot N.N."/>
        </authorList>
    </citation>
    <scope>NUCLEOTIDE SEQUENCE [LARGE SCALE GENOMIC DNA]</scope>
    <source>
        <strain evidence="2 3">JCM 11308</strain>
    </source>
</reference>
<evidence type="ECO:0000313" key="3">
    <source>
        <dbReference type="Proteomes" id="UP000199417"/>
    </source>
</evidence>
<dbReference type="Pfam" id="PF12802">
    <property type="entry name" value="MarR_2"/>
    <property type="match status" value="1"/>
</dbReference>
<dbReference type="PANTHER" id="PTHR33164">
    <property type="entry name" value="TRANSCRIPTIONAL REGULATOR, MARR FAMILY"/>
    <property type="match status" value="1"/>
</dbReference>
<dbReference type="SUPFAM" id="SSF46785">
    <property type="entry name" value="Winged helix' DNA-binding domain"/>
    <property type="match status" value="1"/>
</dbReference>